<dbReference type="PANTHER" id="PTHR46586">
    <property type="entry name" value="ANKYRIN REPEAT-CONTAINING PROTEIN"/>
    <property type="match status" value="1"/>
</dbReference>
<dbReference type="Proteomes" id="UP000694044">
    <property type="component" value="Unassembled WGS sequence"/>
</dbReference>
<sequence>MTQTVDGRSGGSSARIITTANIYSQSAWSTSSSDLDTAAWLSTKFQGFTVFTFSSEVVARACKAGALQILRFFHENDSRFLEERGDIGRGHPTEWGGLTMSAAVLSRRSDVVWWLNRHIPDADFDLEAAFRSALTTGDVLAAEWLVDQGPRWPERHDGTVRGVVASGRLDVLQWLVELGQRDPGIALVCTAAGAGHLDVARWIIERTLQSHAEIAHPIMVIAVAALSIHNAAVHGHLSVAKYLREIAKGPVHGVQLPGDEIDNLQHLVVEASPEAHKVEGRTMVLAARNGFVHCNVDCTEEAALETLENSHPHMHRWVLQHYPAFRDIIQEE</sequence>
<dbReference type="OrthoDB" id="115163at2759"/>
<evidence type="ECO:0000313" key="1">
    <source>
        <dbReference type="EMBL" id="KAG7387448.1"/>
    </source>
</evidence>
<accession>A0A8T1W4B2</accession>
<reference evidence="1" key="1">
    <citation type="submission" date="2021-02" db="EMBL/GenBank/DDBJ databases">
        <authorList>
            <person name="Palmer J.M."/>
        </authorList>
    </citation>
    <scope>NUCLEOTIDE SEQUENCE</scope>
    <source>
        <strain evidence="1">SCRP734</strain>
    </source>
</reference>
<comment type="caution">
    <text evidence="1">The sequence shown here is derived from an EMBL/GenBank/DDBJ whole genome shotgun (WGS) entry which is preliminary data.</text>
</comment>
<keyword evidence="2" id="KW-1185">Reference proteome</keyword>
<dbReference type="EMBL" id="JAGDFM010000078">
    <property type="protein sequence ID" value="KAG7387448.1"/>
    <property type="molecule type" value="Genomic_DNA"/>
</dbReference>
<dbReference type="PANTHER" id="PTHR46586:SF3">
    <property type="entry name" value="ANKYRIN REPEAT-CONTAINING PROTEIN"/>
    <property type="match status" value="1"/>
</dbReference>
<evidence type="ECO:0000313" key="2">
    <source>
        <dbReference type="Proteomes" id="UP000694044"/>
    </source>
</evidence>
<gene>
    <name evidence="1" type="primary">ANKS3_9</name>
    <name evidence="1" type="ORF">PHYPSEUDO_014096</name>
</gene>
<protein>
    <submittedName>
        <fullName evidence="1">Ankyrin repeat and SAM domain-containing protein 3</fullName>
    </submittedName>
</protein>
<dbReference type="InterPro" id="IPR052050">
    <property type="entry name" value="SecEffector_AnkRepeat"/>
</dbReference>
<name>A0A8T1W4B2_9STRA</name>
<organism evidence="1 2">
    <name type="scientific">Phytophthora pseudosyringae</name>
    <dbReference type="NCBI Taxonomy" id="221518"/>
    <lineage>
        <taxon>Eukaryota</taxon>
        <taxon>Sar</taxon>
        <taxon>Stramenopiles</taxon>
        <taxon>Oomycota</taxon>
        <taxon>Peronosporomycetes</taxon>
        <taxon>Peronosporales</taxon>
        <taxon>Peronosporaceae</taxon>
        <taxon>Phytophthora</taxon>
    </lineage>
</organism>
<dbReference type="AlphaFoldDB" id="A0A8T1W4B2"/>
<proteinExistence type="predicted"/>